<dbReference type="AlphaFoldDB" id="A0A1T0CM45"/>
<name>A0A1T0CM45_9GAMM</name>
<evidence type="ECO:0000313" key="2">
    <source>
        <dbReference type="EMBL" id="OOS23417.1"/>
    </source>
</evidence>
<organism evidence="2 3">
    <name type="scientific">Moraxella pluranimalium</name>
    <dbReference type="NCBI Taxonomy" id="470453"/>
    <lineage>
        <taxon>Bacteria</taxon>
        <taxon>Pseudomonadati</taxon>
        <taxon>Pseudomonadota</taxon>
        <taxon>Gammaproteobacteria</taxon>
        <taxon>Moraxellales</taxon>
        <taxon>Moraxellaceae</taxon>
        <taxon>Moraxella</taxon>
    </lineage>
</organism>
<evidence type="ECO:0008006" key="4">
    <source>
        <dbReference type="Google" id="ProtNLM"/>
    </source>
</evidence>
<evidence type="ECO:0000313" key="3">
    <source>
        <dbReference type="Proteomes" id="UP000189800"/>
    </source>
</evidence>
<dbReference type="EMBL" id="MUYU01000017">
    <property type="protein sequence ID" value="OOS23417.1"/>
    <property type="molecule type" value="Genomic_DNA"/>
</dbReference>
<keyword evidence="3" id="KW-1185">Reference proteome</keyword>
<reference evidence="2 3" key="1">
    <citation type="submission" date="2017-02" db="EMBL/GenBank/DDBJ databases">
        <title>Draft genome sequence of Moraxella pluranimalium CCUG 54913T type strain.</title>
        <authorList>
            <person name="Salva-Serra F."/>
            <person name="Engstrom-Jakobsson H."/>
            <person name="Thorell K."/>
            <person name="Jaen-Luchoro D."/>
            <person name="Gonzales-Siles L."/>
            <person name="Karlsson R."/>
            <person name="Yazdan S."/>
            <person name="Boulund F."/>
            <person name="Johnning A."/>
            <person name="Engstrand L."/>
            <person name="Kristiansson E."/>
            <person name="Moore E."/>
        </authorList>
    </citation>
    <scope>NUCLEOTIDE SEQUENCE [LARGE SCALE GENOMIC DNA]</scope>
    <source>
        <strain evidence="2 3">CCUG 54913</strain>
    </source>
</reference>
<protein>
    <recommendedName>
        <fullName evidence="4">YbjN domain-containing protein</fullName>
    </recommendedName>
</protein>
<gene>
    <name evidence="2" type="ORF">B0680_07240</name>
</gene>
<dbReference type="RefSeq" id="WP_078254488.1">
    <property type="nucleotide sequence ID" value="NZ_MUYU01000017.1"/>
</dbReference>
<proteinExistence type="predicted"/>
<accession>A0A1T0CM45</accession>
<dbReference type="OrthoDB" id="5192220at2"/>
<evidence type="ECO:0000256" key="1">
    <source>
        <dbReference type="SAM" id="MobiDB-lite"/>
    </source>
</evidence>
<comment type="caution">
    <text evidence="2">The sequence shown here is derived from an EMBL/GenBank/DDBJ whole genome shotgun (WGS) entry which is preliminary data.</text>
</comment>
<sequence>MKLLKKLKQLLNLDTPQDDAPKPISEPVLPDTNSQMPTAKPSLSTLEYLPITSAIAEWLNQHGWQLEHRPSDAYGMMPSGVAQVHHLIVPFGDGGDEWTCVFRINERTKLVSVFGVLTDVVPLSHYAPMMMAIAMANLGIPFGNLEMDPTDGEVRAKVSFDAEFTNLDDHTLDCYLQGVASLSELAQKLYHDVMSEQEPSPIVLDYLNAPFTSGDTHDETSGQFFEPTQQYQ</sequence>
<dbReference type="STRING" id="470453.B0680_07240"/>
<dbReference type="Proteomes" id="UP000189800">
    <property type="component" value="Unassembled WGS sequence"/>
</dbReference>
<feature type="region of interest" description="Disordered" evidence="1">
    <location>
        <begin position="14"/>
        <end position="39"/>
    </location>
</feature>